<comment type="similarity">
    <text evidence="2">Belongs to the SIL1 family.</text>
</comment>
<keyword evidence="5" id="KW-0732">Signal</keyword>
<evidence type="ECO:0000256" key="5">
    <source>
        <dbReference type="ARBA" id="ARBA00022729"/>
    </source>
</evidence>
<dbReference type="Gene3D" id="1.25.10.10">
    <property type="entry name" value="Leucine-rich Repeat Variant"/>
    <property type="match status" value="1"/>
</dbReference>
<proteinExistence type="inferred from homology"/>
<evidence type="ECO:0000259" key="12">
    <source>
        <dbReference type="Pfam" id="PF08609"/>
    </source>
</evidence>
<feature type="coiled-coil region" evidence="11">
    <location>
        <begin position="213"/>
        <end position="240"/>
    </location>
</feature>
<dbReference type="InterPro" id="IPR011989">
    <property type="entry name" value="ARM-like"/>
</dbReference>
<evidence type="ECO:0000256" key="11">
    <source>
        <dbReference type="SAM" id="Coils"/>
    </source>
</evidence>
<evidence type="ECO:0000313" key="14">
    <source>
        <dbReference type="Proteomes" id="UP000694380"/>
    </source>
</evidence>
<evidence type="ECO:0000256" key="7">
    <source>
        <dbReference type="ARBA" id="ARBA00022927"/>
    </source>
</evidence>
<keyword evidence="6" id="KW-0256">Endoplasmic reticulum</keyword>
<dbReference type="InterPro" id="IPR016024">
    <property type="entry name" value="ARM-type_fold"/>
</dbReference>
<dbReference type="Ensembl" id="ENSCPBT00000009614.1">
    <property type="protein sequence ID" value="ENSCPBP00000007981.1"/>
    <property type="gene ID" value="ENSCPBG00000006273.1"/>
</dbReference>
<feature type="domain" description="Nucleotide exchange factor Fes1" evidence="12">
    <location>
        <begin position="231"/>
        <end position="310"/>
    </location>
</feature>
<evidence type="ECO:0000256" key="8">
    <source>
        <dbReference type="ARBA" id="ARBA00023010"/>
    </source>
</evidence>
<dbReference type="SUPFAM" id="SSF48371">
    <property type="entry name" value="ARM repeat"/>
    <property type="match status" value="1"/>
</dbReference>
<keyword evidence="4" id="KW-0813">Transport</keyword>
<dbReference type="GO" id="GO:0015031">
    <property type="term" value="P:protein transport"/>
    <property type="evidence" value="ECO:0007669"/>
    <property type="project" value="UniProtKB-KW"/>
</dbReference>
<keyword evidence="7" id="KW-0653">Protein transport</keyword>
<evidence type="ECO:0000256" key="2">
    <source>
        <dbReference type="ARBA" id="ARBA00010588"/>
    </source>
</evidence>
<keyword evidence="8" id="KW-0811">Translocation</keyword>
<dbReference type="GO" id="GO:0005788">
    <property type="term" value="C:endoplasmic reticulum lumen"/>
    <property type="evidence" value="ECO:0007669"/>
    <property type="project" value="UniProtKB-SubCell"/>
</dbReference>
<dbReference type="FunFam" id="1.25.10.10:FF:000148">
    <property type="entry name" value="SIL1 nucleotide exchange factor"/>
    <property type="match status" value="1"/>
</dbReference>
<dbReference type="GeneTree" id="ENSGT00940000153909"/>
<evidence type="ECO:0000256" key="1">
    <source>
        <dbReference type="ARBA" id="ARBA00004319"/>
    </source>
</evidence>
<dbReference type="PANTHER" id="PTHR19316">
    <property type="entry name" value="PROTEIN FOLDING REGULATOR"/>
    <property type="match status" value="1"/>
</dbReference>
<dbReference type="InterPro" id="IPR050693">
    <property type="entry name" value="Hsp70_NEF-Inhibitors"/>
</dbReference>
<accession>A0A8C3FMD6</accession>
<name>A0A8C3FMD6_CHRPI</name>
<keyword evidence="11" id="KW-0175">Coiled coil</keyword>
<evidence type="ECO:0000256" key="9">
    <source>
        <dbReference type="ARBA" id="ARBA00023180"/>
    </source>
</evidence>
<feature type="coiled-coil region" evidence="11">
    <location>
        <begin position="428"/>
        <end position="455"/>
    </location>
</feature>
<dbReference type="GO" id="GO:0042802">
    <property type="term" value="F:identical protein binding"/>
    <property type="evidence" value="ECO:0007669"/>
    <property type="project" value="Ensembl"/>
</dbReference>
<comment type="subcellular location">
    <subcellularLocation>
        <location evidence="1">Endoplasmic reticulum lumen</location>
    </subcellularLocation>
</comment>
<dbReference type="GO" id="GO:0000774">
    <property type="term" value="F:adenyl-nucleotide exchange factor activity"/>
    <property type="evidence" value="ECO:0007669"/>
    <property type="project" value="Ensembl"/>
</dbReference>
<evidence type="ECO:0000313" key="13">
    <source>
        <dbReference type="Ensembl" id="ENSCPBP00000007981.1"/>
    </source>
</evidence>
<evidence type="ECO:0000256" key="10">
    <source>
        <dbReference type="ARBA" id="ARBA00037748"/>
    </source>
</evidence>
<dbReference type="PANTHER" id="PTHR19316:SF35">
    <property type="entry name" value="NUCLEOTIDE EXCHANGE FACTOR SIL1"/>
    <property type="match status" value="1"/>
</dbReference>
<evidence type="ECO:0000256" key="6">
    <source>
        <dbReference type="ARBA" id="ARBA00022824"/>
    </source>
</evidence>
<evidence type="ECO:0000256" key="4">
    <source>
        <dbReference type="ARBA" id="ARBA00022448"/>
    </source>
</evidence>
<reference evidence="13" key="1">
    <citation type="submission" date="2025-08" db="UniProtKB">
        <authorList>
            <consortium name="Ensembl"/>
        </authorList>
    </citation>
    <scope>IDENTIFICATION</scope>
</reference>
<keyword evidence="9" id="KW-0325">Glycoprotein</keyword>
<gene>
    <name evidence="13" type="primary">SIL1</name>
</gene>
<organism evidence="13 14">
    <name type="scientific">Chrysemys picta bellii</name>
    <name type="common">Western painted turtle</name>
    <name type="synonym">Emys bellii</name>
    <dbReference type="NCBI Taxonomy" id="8478"/>
    <lineage>
        <taxon>Eukaryota</taxon>
        <taxon>Metazoa</taxon>
        <taxon>Chordata</taxon>
        <taxon>Craniata</taxon>
        <taxon>Vertebrata</taxon>
        <taxon>Euteleostomi</taxon>
        <taxon>Archelosauria</taxon>
        <taxon>Testudinata</taxon>
        <taxon>Testudines</taxon>
        <taxon>Cryptodira</taxon>
        <taxon>Durocryptodira</taxon>
        <taxon>Testudinoidea</taxon>
        <taxon>Emydidae</taxon>
        <taxon>Chrysemys</taxon>
    </lineage>
</organism>
<dbReference type="InterPro" id="IPR013918">
    <property type="entry name" value="Nucleotide_exch_fac_Fes1"/>
</dbReference>
<dbReference type="Pfam" id="PF08609">
    <property type="entry name" value="Fes1"/>
    <property type="match status" value="1"/>
</dbReference>
<dbReference type="Proteomes" id="UP000694380">
    <property type="component" value="Unplaced"/>
</dbReference>
<reference evidence="13" key="2">
    <citation type="submission" date="2025-09" db="UniProtKB">
        <authorList>
            <consortium name="Ensembl"/>
        </authorList>
    </citation>
    <scope>IDENTIFICATION</scope>
</reference>
<dbReference type="AlphaFoldDB" id="A0A8C3FMD6"/>
<sequence>MGAGRKPPVGGAQRVNAPISDWWSRSRARGPRGGVCARDQRRLWSVRSERPRLGAQGLSCVKNLLPGPLCFHPSSLQTERLTAMSHCIGLLSIASKLNLLVLLLSSVCFCSCLSDRIPEFALTKTEESDLKEETGKESVAEDDLDPEDLEVFYPTHQWQIVRPGQAVPAGLHVRLNLQTGEREAKLLDNKNEKSDMKDQKKRKRLDEMHINSNSFTSQELKEALAKMKEKEKTESTMEQKANLEDVRQRFRPIEELKKEFEKLNMKIETDFEVMVKLINKFNSSTSTLDEKVAALYDLEYYVHQVDNAKDFLSLGGLQLVINGLNSTEPVLKEHAAFVLGAALSSNPKVQVEAIEGGALQKLMVILATEQPLSVKKKALFALSSMLRHFPYAQLQFLKLGGLQVLRNLFKEKGMETLYIRVVTLLYDLIVEKMLLEDSENKEDQLEEKVQQYKQVNLVPAVVEQGWCVIISNLLALPEHDTREKVLKTVRVLMAACRDGYQGDYALSTTLSMLRTEYEELAAEEQREGDNDGYFKELLSSINTIIQELRPGYL</sequence>
<evidence type="ECO:0000256" key="3">
    <source>
        <dbReference type="ARBA" id="ARBA00015352"/>
    </source>
</evidence>
<keyword evidence="14" id="KW-1185">Reference proteome</keyword>
<comment type="function">
    <text evidence="10">Required for protein translocation and folding in the endoplasmic reticulum (ER). Functions as a nucleotide exchange factor for the ER lumenal chaperone HSPA5.</text>
</comment>
<protein>
    <recommendedName>
        <fullName evidence="3">Nucleotide exchange factor SIL1</fullName>
    </recommendedName>
</protein>